<protein>
    <submittedName>
        <fullName evidence="5">HAD family hydrolase</fullName>
    </submittedName>
</protein>
<keyword evidence="3 5" id="KW-0378">Hydrolase</keyword>
<dbReference type="Proteomes" id="UP000325218">
    <property type="component" value="Unassembled WGS sequence"/>
</dbReference>
<keyword evidence="4" id="KW-0460">Magnesium</keyword>
<dbReference type="EMBL" id="VSDO01000001">
    <property type="protein sequence ID" value="TYA15308.1"/>
    <property type="molecule type" value="Genomic_DNA"/>
</dbReference>
<dbReference type="InterPro" id="IPR006439">
    <property type="entry name" value="HAD-SF_hydro_IA"/>
</dbReference>
<keyword evidence="6" id="KW-1185">Reference proteome</keyword>
<dbReference type="SUPFAM" id="SSF56784">
    <property type="entry name" value="HAD-like"/>
    <property type="match status" value="1"/>
</dbReference>
<evidence type="ECO:0000256" key="4">
    <source>
        <dbReference type="ARBA" id="ARBA00022842"/>
    </source>
</evidence>
<dbReference type="PANTHER" id="PTHR46470:SF2">
    <property type="entry name" value="GLYCERALDEHYDE 3-PHOSPHATE PHOSPHATASE"/>
    <property type="match status" value="1"/>
</dbReference>
<dbReference type="PANTHER" id="PTHR46470">
    <property type="entry name" value="N-ACYLNEURAMINATE-9-PHOSPHATASE"/>
    <property type="match status" value="1"/>
</dbReference>
<dbReference type="PRINTS" id="PR00413">
    <property type="entry name" value="HADHALOGNASE"/>
</dbReference>
<dbReference type="InterPro" id="IPR036412">
    <property type="entry name" value="HAD-like_sf"/>
</dbReference>
<evidence type="ECO:0000313" key="5">
    <source>
        <dbReference type="EMBL" id="TYA15308.1"/>
    </source>
</evidence>
<gene>
    <name evidence="5" type="ORF">FRY98_06670</name>
</gene>
<dbReference type="OrthoDB" id="25198at2"/>
<sequence length="246" mass="27644">MTQSENTNRPQSRAVFFDVDDTLYDHLIPFRQALEEVLATSAEFPYPEAYHRMRFYSDKLSAEAGGTPTHGRALEEMRTQRFVLALREFGLELSDTQAAQVQAAYLRRQFDITLFEGARGLIAGLMEQGLTVGIITNGPPEHQMKKITALGLRDLIPPERVFISGAVGITKPDRRLFDHVADKLGLSPANCTYIGDSWRNDIVGALDAGWKVLWFNHRGAEPESAHPMPSQVTNYAEIERELLRSL</sequence>
<evidence type="ECO:0000256" key="2">
    <source>
        <dbReference type="ARBA" id="ARBA00022723"/>
    </source>
</evidence>
<keyword evidence="2" id="KW-0479">Metal-binding</keyword>
<dbReference type="InterPro" id="IPR051400">
    <property type="entry name" value="HAD-like_hydrolase"/>
</dbReference>
<name>A0A5D0D060_9BACL</name>
<evidence type="ECO:0000256" key="3">
    <source>
        <dbReference type="ARBA" id="ARBA00022801"/>
    </source>
</evidence>
<dbReference type="RefSeq" id="WP_148450898.1">
    <property type="nucleotide sequence ID" value="NZ_VSDO01000001.1"/>
</dbReference>
<reference evidence="5 6" key="1">
    <citation type="submission" date="2019-08" db="EMBL/GenBank/DDBJ databases">
        <title>Genome sequencing of Paenibacillus faecis DSM 23593(T).</title>
        <authorList>
            <person name="Kook J.-K."/>
            <person name="Park S.-N."/>
            <person name="Lim Y.K."/>
        </authorList>
    </citation>
    <scope>NUCLEOTIDE SEQUENCE [LARGE SCALE GENOMIC DNA]</scope>
    <source>
        <strain evidence="5 6">DSM 23593</strain>
    </source>
</reference>
<dbReference type="GO" id="GO:0044281">
    <property type="term" value="P:small molecule metabolic process"/>
    <property type="evidence" value="ECO:0007669"/>
    <property type="project" value="UniProtKB-ARBA"/>
</dbReference>
<dbReference type="SFLD" id="SFLDG01129">
    <property type="entry name" value="C1.5:_HAD__Beta-PGM__Phosphata"/>
    <property type="match status" value="1"/>
</dbReference>
<dbReference type="NCBIfam" id="TIGR01549">
    <property type="entry name" value="HAD-SF-IA-v1"/>
    <property type="match status" value="1"/>
</dbReference>
<comment type="caution">
    <text evidence="5">The sequence shown here is derived from an EMBL/GenBank/DDBJ whole genome shotgun (WGS) entry which is preliminary data.</text>
</comment>
<dbReference type="GO" id="GO:0046872">
    <property type="term" value="F:metal ion binding"/>
    <property type="evidence" value="ECO:0007669"/>
    <property type="project" value="UniProtKB-KW"/>
</dbReference>
<dbReference type="GO" id="GO:0016791">
    <property type="term" value="F:phosphatase activity"/>
    <property type="evidence" value="ECO:0007669"/>
    <property type="project" value="TreeGrafter"/>
</dbReference>
<dbReference type="AlphaFoldDB" id="A0A5D0D060"/>
<dbReference type="InterPro" id="IPR023214">
    <property type="entry name" value="HAD_sf"/>
</dbReference>
<accession>A0A5D0D060</accession>
<dbReference type="SFLD" id="SFLDS00003">
    <property type="entry name" value="Haloacid_Dehalogenase"/>
    <property type="match status" value="1"/>
</dbReference>
<organism evidence="5 6">
    <name type="scientific">Paenibacillus faecis</name>
    <dbReference type="NCBI Taxonomy" id="862114"/>
    <lineage>
        <taxon>Bacteria</taxon>
        <taxon>Bacillati</taxon>
        <taxon>Bacillota</taxon>
        <taxon>Bacilli</taxon>
        <taxon>Bacillales</taxon>
        <taxon>Paenibacillaceae</taxon>
        <taxon>Paenibacillus</taxon>
    </lineage>
</organism>
<proteinExistence type="predicted"/>
<evidence type="ECO:0000313" key="6">
    <source>
        <dbReference type="Proteomes" id="UP000325218"/>
    </source>
</evidence>
<comment type="cofactor">
    <cofactor evidence="1">
        <name>Mg(2+)</name>
        <dbReference type="ChEBI" id="CHEBI:18420"/>
    </cofactor>
</comment>
<dbReference type="Pfam" id="PF00702">
    <property type="entry name" value="Hydrolase"/>
    <property type="match status" value="1"/>
</dbReference>
<evidence type="ECO:0000256" key="1">
    <source>
        <dbReference type="ARBA" id="ARBA00001946"/>
    </source>
</evidence>
<dbReference type="Gene3D" id="1.20.120.710">
    <property type="entry name" value="Haloacid dehalogenase hydrolase-like domain"/>
    <property type="match status" value="1"/>
</dbReference>
<dbReference type="Gene3D" id="3.40.50.1000">
    <property type="entry name" value="HAD superfamily/HAD-like"/>
    <property type="match status" value="1"/>
</dbReference>